<reference evidence="2 3" key="1">
    <citation type="journal article" date="2018" name="Genomics">
        <title>Molecular footprints of inshore aquatic adaptation in Indo-Pacific humpback dolphin (Sousa chinensis).</title>
        <authorList>
            <person name="Ming Y."/>
            <person name="Jian J."/>
            <person name="Yu F."/>
            <person name="Yu X."/>
            <person name="Wang J."/>
            <person name="Liu W."/>
        </authorList>
    </citation>
    <scope>NUCLEOTIDE SEQUENCE [LARGE SCALE GENOMIC DNA]</scope>
    <source>
        <strain evidence="2">MY-2018</strain>
        <tissue evidence="2">Skin</tissue>
    </source>
</reference>
<feature type="non-terminal residue" evidence="2">
    <location>
        <position position="1"/>
    </location>
</feature>
<dbReference type="AlphaFoldDB" id="A0A484H3U3"/>
<organism evidence="2 3">
    <name type="scientific">Sousa chinensis</name>
    <name type="common">Indo-pacific humpbacked dolphin</name>
    <name type="synonym">Steno chinensis</name>
    <dbReference type="NCBI Taxonomy" id="103600"/>
    <lineage>
        <taxon>Eukaryota</taxon>
        <taxon>Metazoa</taxon>
        <taxon>Chordata</taxon>
        <taxon>Craniata</taxon>
        <taxon>Vertebrata</taxon>
        <taxon>Euteleostomi</taxon>
        <taxon>Mammalia</taxon>
        <taxon>Eutheria</taxon>
        <taxon>Laurasiatheria</taxon>
        <taxon>Artiodactyla</taxon>
        <taxon>Whippomorpha</taxon>
        <taxon>Cetacea</taxon>
        <taxon>Odontoceti</taxon>
        <taxon>Delphinidae</taxon>
        <taxon>Sousa</taxon>
    </lineage>
</organism>
<accession>A0A484H3U3</accession>
<dbReference type="EMBL" id="QWLN02000783">
    <property type="protein sequence ID" value="TEA41960.1"/>
    <property type="molecule type" value="Genomic_DNA"/>
</dbReference>
<keyword evidence="3" id="KW-1185">Reference proteome</keyword>
<comment type="caution">
    <text evidence="2">The sequence shown here is derived from an EMBL/GenBank/DDBJ whole genome shotgun (WGS) entry which is preliminary data.</text>
</comment>
<sequence>GLRYFAEHDGNYARTASDHIPAIRDLPERHTCSGGDDRRLWRLKPRLTAVELHTVATGGGCEIITGLRTVSPQDPWFCIHGFKQAGILYDVYDPRLVKSAECRALSASAFLWLRRSFPLLLLADRQQRRRCSDFRRSPGAVSGQGHKEQSSLDLPQSPTFTITRMKKLLTLLSKVL</sequence>
<evidence type="ECO:0000256" key="1">
    <source>
        <dbReference type="SAM" id="MobiDB-lite"/>
    </source>
</evidence>
<evidence type="ECO:0000313" key="2">
    <source>
        <dbReference type="EMBL" id="TEA41960.1"/>
    </source>
</evidence>
<gene>
    <name evidence="2" type="ORF">DBR06_SOUSAS12610002</name>
</gene>
<name>A0A484H3U3_SOUCH</name>
<dbReference type="Proteomes" id="UP000295264">
    <property type="component" value="Unassembled WGS sequence"/>
</dbReference>
<protein>
    <submittedName>
        <fullName evidence="2">Uncharacterized protein</fullName>
    </submittedName>
</protein>
<proteinExistence type="predicted"/>
<feature type="region of interest" description="Disordered" evidence="1">
    <location>
        <begin position="134"/>
        <end position="154"/>
    </location>
</feature>
<evidence type="ECO:0000313" key="3">
    <source>
        <dbReference type="Proteomes" id="UP000295264"/>
    </source>
</evidence>